<accession>A0A371EDL6</accession>
<dbReference type="EMBL" id="QJKJ01014547">
    <property type="protein sequence ID" value="RDX64126.1"/>
    <property type="molecule type" value="Genomic_DNA"/>
</dbReference>
<keyword evidence="3" id="KW-1185">Reference proteome</keyword>
<dbReference type="Gene3D" id="3.30.420.10">
    <property type="entry name" value="Ribonuclease H-like superfamily/Ribonuclease H"/>
    <property type="match status" value="1"/>
</dbReference>
<dbReference type="Proteomes" id="UP000257109">
    <property type="component" value="Unassembled WGS sequence"/>
</dbReference>
<reference evidence="2" key="1">
    <citation type="submission" date="2018-05" db="EMBL/GenBank/DDBJ databases">
        <title>Draft genome of Mucuna pruriens seed.</title>
        <authorList>
            <person name="Nnadi N.E."/>
            <person name="Vos R."/>
            <person name="Hasami M.H."/>
            <person name="Devisetty U.K."/>
            <person name="Aguiy J.C."/>
        </authorList>
    </citation>
    <scope>NUCLEOTIDE SEQUENCE [LARGE SCALE GENOMIC DNA]</scope>
    <source>
        <strain evidence="2">JCA_2017</strain>
    </source>
</reference>
<dbReference type="GO" id="GO:0003676">
    <property type="term" value="F:nucleic acid binding"/>
    <property type="evidence" value="ECO:0007669"/>
    <property type="project" value="InterPro"/>
</dbReference>
<dbReference type="AlphaFoldDB" id="A0A371EDL6"/>
<evidence type="ECO:0000259" key="1">
    <source>
        <dbReference type="PROSITE" id="PS50994"/>
    </source>
</evidence>
<comment type="caution">
    <text evidence="2">The sequence shown here is derived from an EMBL/GenBank/DDBJ whole genome shotgun (WGS) entry which is preliminary data.</text>
</comment>
<dbReference type="PANTHER" id="PTHR48475:SF1">
    <property type="entry name" value="RNASE H TYPE-1 DOMAIN-CONTAINING PROTEIN"/>
    <property type="match status" value="1"/>
</dbReference>
<name>A0A371EDL6_MUCPR</name>
<evidence type="ECO:0000313" key="2">
    <source>
        <dbReference type="EMBL" id="RDX64126.1"/>
    </source>
</evidence>
<dbReference type="PANTHER" id="PTHR48475">
    <property type="entry name" value="RIBONUCLEASE H"/>
    <property type="match status" value="1"/>
</dbReference>
<dbReference type="InterPro" id="IPR012337">
    <property type="entry name" value="RNaseH-like_sf"/>
</dbReference>
<sequence length="236" mass="27232">MVDALATLSSMVQANQDREMTIHRQKSTEREYLRKGVYPPRAMENDKTTLRRLVTGFFLSEVILYKRSVDLMLLHCVDDREAQEIMEEEHEGTFDTHTNGHALACKTLRVGYYWTKIESDCYQHVKRCMKCQVYMDNIHTTPSALHNLTSLGSFSMWGIDVIGPIEPKASNGHRFILVAIDYFTKWVEAASYASVTKSVVFKFFKRDIICRYGLSAHIITNDETNLNNKTMIELCE</sequence>
<dbReference type="InterPro" id="IPR036397">
    <property type="entry name" value="RNaseH_sf"/>
</dbReference>
<proteinExistence type="predicted"/>
<evidence type="ECO:0000313" key="3">
    <source>
        <dbReference type="Proteomes" id="UP000257109"/>
    </source>
</evidence>
<feature type="domain" description="Integrase catalytic" evidence="1">
    <location>
        <begin position="138"/>
        <end position="236"/>
    </location>
</feature>
<feature type="non-terminal residue" evidence="2">
    <location>
        <position position="1"/>
    </location>
</feature>
<dbReference type="PROSITE" id="PS50994">
    <property type="entry name" value="INTEGRASE"/>
    <property type="match status" value="1"/>
</dbReference>
<dbReference type="Gene3D" id="1.10.340.70">
    <property type="match status" value="1"/>
</dbReference>
<gene>
    <name evidence="2" type="primary">Gin1</name>
    <name evidence="2" type="ORF">CR513_57354</name>
</gene>
<dbReference type="InterPro" id="IPR001584">
    <property type="entry name" value="Integrase_cat-core"/>
</dbReference>
<dbReference type="SUPFAM" id="SSF53098">
    <property type="entry name" value="Ribonuclease H-like"/>
    <property type="match status" value="1"/>
</dbReference>
<dbReference type="GO" id="GO:0015074">
    <property type="term" value="P:DNA integration"/>
    <property type="evidence" value="ECO:0007669"/>
    <property type="project" value="InterPro"/>
</dbReference>
<dbReference type="OrthoDB" id="2016337at2759"/>
<organism evidence="2 3">
    <name type="scientific">Mucuna pruriens</name>
    <name type="common">Velvet bean</name>
    <name type="synonym">Dolichos pruriens</name>
    <dbReference type="NCBI Taxonomy" id="157652"/>
    <lineage>
        <taxon>Eukaryota</taxon>
        <taxon>Viridiplantae</taxon>
        <taxon>Streptophyta</taxon>
        <taxon>Embryophyta</taxon>
        <taxon>Tracheophyta</taxon>
        <taxon>Spermatophyta</taxon>
        <taxon>Magnoliopsida</taxon>
        <taxon>eudicotyledons</taxon>
        <taxon>Gunneridae</taxon>
        <taxon>Pentapetalae</taxon>
        <taxon>rosids</taxon>
        <taxon>fabids</taxon>
        <taxon>Fabales</taxon>
        <taxon>Fabaceae</taxon>
        <taxon>Papilionoideae</taxon>
        <taxon>50 kb inversion clade</taxon>
        <taxon>NPAAA clade</taxon>
        <taxon>indigoferoid/millettioid clade</taxon>
        <taxon>Phaseoleae</taxon>
        <taxon>Mucuna</taxon>
    </lineage>
</organism>
<protein>
    <submittedName>
        <fullName evidence="2">Gypsy retrotransposon integrase-like protein 1</fullName>
    </submittedName>
</protein>